<proteinExistence type="predicted"/>
<evidence type="ECO:0000259" key="13">
    <source>
        <dbReference type="PROSITE" id="PS50923"/>
    </source>
</evidence>
<name>A0AAN8PUZ4_PATCE</name>
<evidence type="ECO:0000256" key="7">
    <source>
        <dbReference type="ARBA" id="ARBA00023180"/>
    </source>
</evidence>
<dbReference type="InterPro" id="IPR001254">
    <property type="entry name" value="Trypsin_dom"/>
</dbReference>
<dbReference type="Gene3D" id="2.10.70.10">
    <property type="entry name" value="Complement Module, domain 1"/>
    <property type="match status" value="6"/>
</dbReference>
<comment type="subcellular location">
    <subcellularLocation>
        <location evidence="1">Secreted</location>
    </subcellularLocation>
</comment>
<evidence type="ECO:0000256" key="9">
    <source>
        <dbReference type="PROSITE-ProRule" id="PRU00302"/>
    </source>
</evidence>
<comment type="caution">
    <text evidence="8">Lacks conserved residue(s) required for the propagation of feature annotation.</text>
</comment>
<reference evidence="14 15" key="1">
    <citation type="submission" date="2024-01" db="EMBL/GenBank/DDBJ databases">
        <title>The genome of the rayed Mediterranean limpet Patella caerulea (Linnaeus, 1758).</title>
        <authorList>
            <person name="Anh-Thu Weber A."/>
            <person name="Halstead-Nussloch G."/>
        </authorList>
    </citation>
    <scope>NUCLEOTIDE SEQUENCE [LARGE SCALE GENOMIC DNA]</scope>
    <source>
        <strain evidence="14">AATW-2023a</strain>
        <tissue evidence="14">Whole specimen</tissue>
    </source>
</reference>
<keyword evidence="3 9" id="KW-0768">Sushi</keyword>
<evidence type="ECO:0000259" key="11">
    <source>
        <dbReference type="PROSITE" id="PS50026"/>
    </source>
</evidence>
<evidence type="ECO:0000313" key="15">
    <source>
        <dbReference type="Proteomes" id="UP001347796"/>
    </source>
</evidence>
<dbReference type="Gene3D" id="2.40.10.10">
    <property type="entry name" value="Trypsin-like serine proteases"/>
    <property type="match status" value="3"/>
</dbReference>
<keyword evidence="7" id="KW-0325">Glycoprotein</keyword>
<feature type="domain" description="EGF-like" evidence="11">
    <location>
        <begin position="93"/>
        <end position="127"/>
    </location>
</feature>
<dbReference type="PROSITE" id="PS00022">
    <property type="entry name" value="EGF_1"/>
    <property type="match status" value="1"/>
</dbReference>
<keyword evidence="2" id="KW-0964">Secreted</keyword>
<feature type="chain" id="PRO_5042838762" evidence="10">
    <location>
        <begin position="22"/>
        <end position="804"/>
    </location>
</feature>
<feature type="disulfide bond" evidence="9">
    <location>
        <begin position="160"/>
        <end position="187"/>
    </location>
</feature>
<dbReference type="InterPro" id="IPR033116">
    <property type="entry name" value="TRYPSIN_SER"/>
</dbReference>
<feature type="domain" description="Sushi" evidence="13">
    <location>
        <begin position="132"/>
        <end position="189"/>
    </location>
</feature>
<dbReference type="InterPro" id="IPR000436">
    <property type="entry name" value="Sushi_SCR_CCP_dom"/>
</dbReference>
<evidence type="ECO:0000256" key="6">
    <source>
        <dbReference type="ARBA" id="ARBA00023157"/>
    </source>
</evidence>
<dbReference type="InterPro" id="IPR001314">
    <property type="entry name" value="Peptidase_S1A"/>
</dbReference>
<dbReference type="GO" id="GO:0006508">
    <property type="term" value="P:proteolysis"/>
    <property type="evidence" value="ECO:0007669"/>
    <property type="project" value="InterPro"/>
</dbReference>
<evidence type="ECO:0000313" key="14">
    <source>
        <dbReference type="EMBL" id="KAK6177120.1"/>
    </source>
</evidence>
<comment type="caution">
    <text evidence="14">The sequence shown here is derived from an EMBL/GenBank/DDBJ whole genome shotgun (WGS) entry which is preliminary data.</text>
</comment>
<dbReference type="InterPro" id="IPR000742">
    <property type="entry name" value="EGF"/>
</dbReference>
<evidence type="ECO:0000256" key="4">
    <source>
        <dbReference type="ARBA" id="ARBA00022729"/>
    </source>
</evidence>
<keyword evidence="15" id="KW-1185">Reference proteome</keyword>
<evidence type="ECO:0000256" key="10">
    <source>
        <dbReference type="SAM" id="SignalP"/>
    </source>
</evidence>
<dbReference type="CDD" id="cd00190">
    <property type="entry name" value="Tryp_SPc"/>
    <property type="match status" value="1"/>
</dbReference>
<evidence type="ECO:0000256" key="8">
    <source>
        <dbReference type="PROSITE-ProRule" id="PRU00076"/>
    </source>
</evidence>
<dbReference type="SMART" id="SM00020">
    <property type="entry name" value="Tryp_SPc"/>
    <property type="match status" value="1"/>
</dbReference>
<dbReference type="PROSITE" id="PS00135">
    <property type="entry name" value="TRYPSIN_SER"/>
    <property type="match status" value="1"/>
</dbReference>
<dbReference type="AlphaFoldDB" id="A0AAN8PUZ4"/>
<feature type="domain" description="Sushi" evidence="13">
    <location>
        <begin position="460"/>
        <end position="527"/>
    </location>
</feature>
<dbReference type="Pfam" id="PF00089">
    <property type="entry name" value="Trypsin"/>
    <property type="match status" value="1"/>
</dbReference>
<dbReference type="PANTHER" id="PTHR46393:SF7">
    <property type="entry name" value="COMPLEMENT C2"/>
    <property type="match status" value="1"/>
</dbReference>
<dbReference type="InterPro" id="IPR043504">
    <property type="entry name" value="Peptidase_S1_PA_chymotrypsin"/>
</dbReference>
<dbReference type="EMBL" id="JAZGQO010000010">
    <property type="protein sequence ID" value="KAK6177120.1"/>
    <property type="molecule type" value="Genomic_DNA"/>
</dbReference>
<accession>A0AAN8PUZ4</accession>
<feature type="disulfide bond" evidence="8">
    <location>
        <begin position="117"/>
        <end position="126"/>
    </location>
</feature>
<gene>
    <name evidence="14" type="ORF">SNE40_015287</name>
</gene>
<keyword evidence="5" id="KW-0677">Repeat</keyword>
<dbReference type="InterPro" id="IPR009003">
    <property type="entry name" value="Peptidase_S1_PA"/>
</dbReference>
<feature type="signal peptide" evidence="10">
    <location>
        <begin position="1"/>
        <end position="21"/>
    </location>
</feature>
<dbReference type="Pfam" id="PF00084">
    <property type="entry name" value="Sushi"/>
    <property type="match status" value="6"/>
</dbReference>
<dbReference type="SMART" id="SM00032">
    <property type="entry name" value="CCP"/>
    <property type="match status" value="6"/>
</dbReference>
<dbReference type="PROSITE" id="PS50240">
    <property type="entry name" value="TRYPSIN_DOM"/>
    <property type="match status" value="1"/>
</dbReference>
<keyword evidence="4 10" id="KW-0732">Signal</keyword>
<evidence type="ECO:0000256" key="1">
    <source>
        <dbReference type="ARBA" id="ARBA00004613"/>
    </source>
</evidence>
<evidence type="ECO:0000256" key="5">
    <source>
        <dbReference type="ARBA" id="ARBA00022737"/>
    </source>
</evidence>
<dbReference type="CDD" id="cd00033">
    <property type="entry name" value="CCP"/>
    <property type="match status" value="5"/>
</dbReference>
<dbReference type="SUPFAM" id="SSF50494">
    <property type="entry name" value="Trypsin-like serine proteases"/>
    <property type="match status" value="1"/>
</dbReference>
<dbReference type="PROSITE" id="PS01186">
    <property type="entry name" value="EGF_2"/>
    <property type="match status" value="1"/>
</dbReference>
<keyword evidence="6 8" id="KW-1015">Disulfide bond</keyword>
<feature type="domain" description="Sushi" evidence="13">
    <location>
        <begin position="387"/>
        <end position="441"/>
    </location>
</feature>
<sequence length="804" mass="90519">MRVRSVFFLLLIFNLITITIARRCSPSFESCPCGKTGIDVHIEIKRCSSYKFGVPCRPCEPYFRSQLCSHFENCTNCQDLQKGGCSECGPNKYGKFCQKDCGCLNGGTCTKKGSCTCKSGFVGNHCQTKKVLDCGQPTELINGKMVLTNTTEGGVATYSCPENYLLYGPKIRTCSDTGQWSGFTPTCEYTCPVPQQSDHMIVDIDYVSFMLGDLSSDIQIVRTANFKCEEGFGLVGHDTLNCLPGGIWNGEQPICVQSCEKPFNVDHGDMIGSHFLQGSIVQFKCHQTYRLIGAHTIICDKGYWTDSSPICEPEPKCPELKIKYGEVHYKGNRMIGTEAIILCDTNYALSGSRIRMCEVIVINDKREMIWSGEEASCTYEDQEDYDTKCYTDEPENGYLVESGDLDDRVIYECNDGYYLKGERDNFCVDGNWMKEIPLCIKVITCPDLVAPKGCSRCFGKQCSTSEIPTIADCVPRISDVHIPNDRFPNGTVIEFINNPVLYSLYGSRRRTCQNDGKWSGPETVCEQMCGKPSSSVLKRNKLENPQGQAAVRGQWPWQASIYWKIDEHYVLKCGGFLIYDQWIVTDAHCLKNARSENPKEEDVRVSLGHVEKQDVKATYLQVDTFYTHPDYKHETYESDIALIRLKKTVEFNRWIRPVCLPNKATSHILQEKGNLPFPESSNMTGIEGIVTGWGGSLPHLKMTKVRIIDQEVCRQFYREQGIDYMVSDNHFCARTVVSKGSDVCSGDSGGPLLIQDKKGRWQVIGMVSWGTFACNSTIGDMDVYIRVQNFIEWIEYITQLQAPP</sequence>
<organism evidence="14 15">
    <name type="scientific">Patella caerulea</name>
    <name type="common">Rayed Mediterranean limpet</name>
    <dbReference type="NCBI Taxonomy" id="87958"/>
    <lineage>
        <taxon>Eukaryota</taxon>
        <taxon>Metazoa</taxon>
        <taxon>Spiralia</taxon>
        <taxon>Lophotrochozoa</taxon>
        <taxon>Mollusca</taxon>
        <taxon>Gastropoda</taxon>
        <taxon>Patellogastropoda</taxon>
        <taxon>Patelloidea</taxon>
        <taxon>Patellidae</taxon>
        <taxon>Patella</taxon>
    </lineage>
</organism>
<dbReference type="GO" id="GO:0005576">
    <property type="term" value="C:extracellular region"/>
    <property type="evidence" value="ECO:0007669"/>
    <property type="project" value="UniProtKB-SubCell"/>
</dbReference>
<evidence type="ECO:0000259" key="12">
    <source>
        <dbReference type="PROSITE" id="PS50240"/>
    </source>
</evidence>
<dbReference type="PRINTS" id="PR00722">
    <property type="entry name" value="CHYMOTRYPSIN"/>
</dbReference>
<evidence type="ECO:0000256" key="2">
    <source>
        <dbReference type="ARBA" id="ARBA00022525"/>
    </source>
</evidence>
<dbReference type="PROSITE" id="PS50026">
    <property type="entry name" value="EGF_3"/>
    <property type="match status" value="1"/>
</dbReference>
<dbReference type="GO" id="GO:0004252">
    <property type="term" value="F:serine-type endopeptidase activity"/>
    <property type="evidence" value="ECO:0007669"/>
    <property type="project" value="InterPro"/>
</dbReference>
<evidence type="ECO:0000256" key="3">
    <source>
        <dbReference type="ARBA" id="ARBA00022659"/>
    </source>
</evidence>
<keyword evidence="8" id="KW-0245">EGF-like domain</keyword>
<dbReference type="FunFam" id="2.40.10.10:FF:000054">
    <property type="entry name" value="Complement C1r subcomponent"/>
    <property type="match status" value="1"/>
</dbReference>
<dbReference type="Proteomes" id="UP001347796">
    <property type="component" value="Unassembled WGS sequence"/>
</dbReference>
<protein>
    <submittedName>
        <fullName evidence="14">Uncharacterized protein</fullName>
    </submittedName>
</protein>
<feature type="domain" description="Sushi" evidence="13">
    <location>
        <begin position="257"/>
        <end position="313"/>
    </location>
</feature>
<dbReference type="SUPFAM" id="SSF57535">
    <property type="entry name" value="Complement control module/SCR domain"/>
    <property type="match status" value="5"/>
</dbReference>
<dbReference type="InterPro" id="IPR035976">
    <property type="entry name" value="Sushi/SCR/CCP_sf"/>
</dbReference>
<dbReference type="Gene3D" id="2.10.25.10">
    <property type="entry name" value="Laminin"/>
    <property type="match status" value="1"/>
</dbReference>
<dbReference type="PANTHER" id="PTHR46393">
    <property type="entry name" value="SUSHI DOMAIN-CONTAINING PROTEIN"/>
    <property type="match status" value="1"/>
</dbReference>
<dbReference type="PROSITE" id="PS50923">
    <property type="entry name" value="SUSHI"/>
    <property type="match status" value="4"/>
</dbReference>
<feature type="domain" description="Peptidase S1" evidence="12">
    <location>
        <begin position="547"/>
        <end position="799"/>
    </location>
</feature>
<dbReference type="FunFam" id="2.40.10.10:FF:000068">
    <property type="entry name" value="transmembrane protease serine 2"/>
    <property type="match status" value="1"/>
</dbReference>